<keyword evidence="1" id="KW-0560">Oxidoreductase</keyword>
<accession>A0ABX2EFF0</accession>
<name>A0ABX2EFF0_9BURK</name>
<dbReference type="InterPro" id="IPR006076">
    <property type="entry name" value="FAD-dep_OxRdtase"/>
</dbReference>
<dbReference type="SUPFAM" id="SSF51905">
    <property type="entry name" value="FAD/NAD(P)-binding domain"/>
    <property type="match status" value="1"/>
</dbReference>
<evidence type="ECO:0000313" key="3">
    <source>
        <dbReference type="EMBL" id="NRF67347.1"/>
    </source>
</evidence>
<proteinExistence type="predicted"/>
<dbReference type="Proteomes" id="UP000737171">
    <property type="component" value="Unassembled WGS sequence"/>
</dbReference>
<dbReference type="Pfam" id="PF01266">
    <property type="entry name" value="DAO"/>
    <property type="match status" value="1"/>
</dbReference>
<feature type="domain" description="FAD dependent oxidoreductase" evidence="2">
    <location>
        <begin position="4"/>
        <end position="344"/>
    </location>
</feature>
<dbReference type="RefSeq" id="WP_173122465.1">
    <property type="nucleotide sequence ID" value="NZ_JABRWJ010000003.1"/>
</dbReference>
<dbReference type="EMBL" id="JABRWJ010000003">
    <property type="protein sequence ID" value="NRF67347.1"/>
    <property type="molecule type" value="Genomic_DNA"/>
</dbReference>
<sequence length="371" mass="38913">MTADVLVIGAGIVGAFIAAALAQQGQRVHVLSALSPGDGATAAGMGHLVVLDDDPAELALSRWSLALWRQSGHLASGEYRDCGTLWLATEDHELPALRAKQQRLQQAGIGCEWLDERTLAIAEPVLRRGLAAGLRVAGDGVIYAPRVARSLLGDEGRGRIAWAAGATVQRVLPCGVQLADGRRIGADAIVIAAGLDSARLLPELRFVPRKGHLAITDRCALPLRHQVVEVGYGASAHGSADSIAFNLQPRPTGQLLIGSCRQVGRDDRAIDAAVFGRMVGRSIHFVPGLADVPVLRAWTGVRPGSADGRPCIGRWPLLPGVWVAAGHEGLGITTAPATAQLLVAQMLGRDCPIDAAPFDPARMLLAVEEGV</sequence>
<dbReference type="InterPro" id="IPR036188">
    <property type="entry name" value="FAD/NAD-bd_sf"/>
</dbReference>
<dbReference type="PANTHER" id="PTHR13847">
    <property type="entry name" value="SARCOSINE DEHYDROGENASE-RELATED"/>
    <property type="match status" value="1"/>
</dbReference>
<dbReference type="Gene3D" id="3.50.50.60">
    <property type="entry name" value="FAD/NAD(P)-binding domain"/>
    <property type="match status" value="1"/>
</dbReference>
<evidence type="ECO:0000256" key="1">
    <source>
        <dbReference type="ARBA" id="ARBA00023002"/>
    </source>
</evidence>
<dbReference type="PANTHER" id="PTHR13847:SF287">
    <property type="entry name" value="FAD-DEPENDENT OXIDOREDUCTASE DOMAIN-CONTAINING PROTEIN 1"/>
    <property type="match status" value="1"/>
</dbReference>
<evidence type="ECO:0000313" key="4">
    <source>
        <dbReference type="Proteomes" id="UP000737171"/>
    </source>
</evidence>
<protein>
    <submittedName>
        <fullName evidence="3">FAD-binding oxidoreductase</fullName>
    </submittedName>
</protein>
<evidence type="ECO:0000259" key="2">
    <source>
        <dbReference type="Pfam" id="PF01266"/>
    </source>
</evidence>
<dbReference type="SUPFAM" id="SSF54373">
    <property type="entry name" value="FAD-linked reductases, C-terminal domain"/>
    <property type="match status" value="1"/>
</dbReference>
<keyword evidence="4" id="KW-1185">Reference proteome</keyword>
<dbReference type="Gene3D" id="3.30.9.10">
    <property type="entry name" value="D-Amino Acid Oxidase, subunit A, domain 2"/>
    <property type="match status" value="1"/>
</dbReference>
<reference evidence="3 4" key="1">
    <citation type="submission" date="2020-05" db="EMBL/GenBank/DDBJ databases">
        <title>Aquincola sp. isolate from soil.</title>
        <authorList>
            <person name="Han J."/>
            <person name="Kim D.-U."/>
        </authorList>
    </citation>
    <scope>NUCLEOTIDE SEQUENCE [LARGE SCALE GENOMIC DNA]</scope>
    <source>
        <strain evidence="3 4">S2</strain>
    </source>
</reference>
<comment type="caution">
    <text evidence="3">The sequence shown here is derived from an EMBL/GenBank/DDBJ whole genome shotgun (WGS) entry which is preliminary data.</text>
</comment>
<gene>
    <name evidence="3" type="ORF">HLB44_10160</name>
</gene>
<organism evidence="3 4">
    <name type="scientific">Pseudaquabacterium terrae</name>
    <dbReference type="NCBI Taxonomy" id="2732868"/>
    <lineage>
        <taxon>Bacteria</taxon>
        <taxon>Pseudomonadati</taxon>
        <taxon>Pseudomonadota</taxon>
        <taxon>Betaproteobacteria</taxon>
        <taxon>Burkholderiales</taxon>
        <taxon>Sphaerotilaceae</taxon>
        <taxon>Pseudaquabacterium</taxon>
    </lineage>
</organism>